<evidence type="ECO:0000313" key="2">
    <source>
        <dbReference type="Proteomes" id="UP000789901"/>
    </source>
</evidence>
<sequence length="46" mass="4950">GAKYLSGVNFSVVCGTKDTKGVKERKQASVKRIGKEEFGSMITKAD</sequence>
<evidence type="ECO:0000313" key="1">
    <source>
        <dbReference type="EMBL" id="CAG8848853.1"/>
    </source>
</evidence>
<name>A0ABN7X855_GIGMA</name>
<reference evidence="1 2" key="1">
    <citation type="submission" date="2021-06" db="EMBL/GenBank/DDBJ databases">
        <authorList>
            <person name="Kallberg Y."/>
            <person name="Tangrot J."/>
            <person name="Rosling A."/>
        </authorList>
    </citation>
    <scope>NUCLEOTIDE SEQUENCE [LARGE SCALE GENOMIC DNA]</scope>
    <source>
        <strain evidence="1 2">120-4 pot B 10/14</strain>
    </source>
</reference>
<feature type="non-terminal residue" evidence="1">
    <location>
        <position position="46"/>
    </location>
</feature>
<comment type="caution">
    <text evidence="1">The sequence shown here is derived from an EMBL/GenBank/DDBJ whole genome shotgun (WGS) entry which is preliminary data.</text>
</comment>
<dbReference type="Proteomes" id="UP000789901">
    <property type="component" value="Unassembled WGS sequence"/>
</dbReference>
<proteinExistence type="predicted"/>
<keyword evidence="2" id="KW-1185">Reference proteome</keyword>
<dbReference type="EMBL" id="CAJVQB010093751">
    <property type="protein sequence ID" value="CAG8848853.1"/>
    <property type="molecule type" value="Genomic_DNA"/>
</dbReference>
<accession>A0ABN7X855</accession>
<protein>
    <submittedName>
        <fullName evidence="1">17887_t:CDS:1</fullName>
    </submittedName>
</protein>
<feature type="non-terminal residue" evidence="1">
    <location>
        <position position="1"/>
    </location>
</feature>
<organism evidence="1 2">
    <name type="scientific">Gigaspora margarita</name>
    <dbReference type="NCBI Taxonomy" id="4874"/>
    <lineage>
        <taxon>Eukaryota</taxon>
        <taxon>Fungi</taxon>
        <taxon>Fungi incertae sedis</taxon>
        <taxon>Mucoromycota</taxon>
        <taxon>Glomeromycotina</taxon>
        <taxon>Glomeromycetes</taxon>
        <taxon>Diversisporales</taxon>
        <taxon>Gigasporaceae</taxon>
        <taxon>Gigaspora</taxon>
    </lineage>
</organism>
<gene>
    <name evidence="1" type="ORF">GMARGA_LOCUS39394</name>
</gene>